<reference evidence="3" key="2">
    <citation type="journal article" date="2023" name="Vet. Microbiol.">
        <title>Emergence of livestock-associated Mammaliicoccus sciuri ST71 co-harbouring mecA and mecC genes in Brazil.</title>
        <authorList>
            <person name="de Moura G.S."/>
            <person name="de Carvalho E."/>
            <person name="Ramos Sanchez E.M."/>
            <person name="Sellera F.P."/>
            <person name="Marques M.F.S."/>
            <person name="Heinemann M.B."/>
            <person name="De Vliegher S."/>
            <person name="Souza F.N."/>
            <person name="Mota R.A."/>
        </authorList>
    </citation>
    <scope>NUCLEOTIDE SEQUENCE</scope>
    <source>
        <strain evidence="3">BR656</strain>
    </source>
</reference>
<keyword evidence="4" id="KW-1185">Reference proteome</keyword>
<feature type="domain" description="Cch helix turn helix" evidence="2">
    <location>
        <begin position="437"/>
        <end position="545"/>
    </location>
</feature>
<dbReference type="NCBIfam" id="NF047345">
    <property type="entry name" value="SCCmet_Cch1"/>
    <property type="match status" value="1"/>
</dbReference>
<dbReference type="InterPro" id="IPR009270">
    <property type="entry name" value="DUF927"/>
</dbReference>
<accession>A0ABT7HZM4</accession>
<dbReference type="Pfam" id="PF18662">
    <property type="entry name" value="HTH_56"/>
    <property type="match status" value="1"/>
</dbReference>
<dbReference type="Proteomes" id="UP001176210">
    <property type="component" value="Unassembled WGS sequence"/>
</dbReference>
<evidence type="ECO:0000259" key="1">
    <source>
        <dbReference type="Pfam" id="PF06048"/>
    </source>
</evidence>
<feature type="domain" description="DUF927" evidence="1">
    <location>
        <begin position="13"/>
        <end position="294"/>
    </location>
</feature>
<dbReference type="InterPro" id="IPR040538">
    <property type="entry name" value="Cch_HTH"/>
</dbReference>
<evidence type="ECO:0000313" key="4">
    <source>
        <dbReference type="Proteomes" id="UP001176210"/>
    </source>
</evidence>
<dbReference type="Pfam" id="PF06048">
    <property type="entry name" value="DUF927"/>
    <property type="match status" value="1"/>
</dbReference>
<evidence type="ECO:0000313" key="3">
    <source>
        <dbReference type="EMBL" id="MDL0117104.1"/>
    </source>
</evidence>
<dbReference type="EMBL" id="JAPNQM010000004">
    <property type="protein sequence ID" value="MDL0117104.1"/>
    <property type="molecule type" value="Genomic_DNA"/>
</dbReference>
<comment type="caution">
    <text evidence="3">The sequence shown here is derived from an EMBL/GenBank/DDBJ whole genome shotgun (WGS) entry which is preliminary data.</text>
</comment>
<name>A0ABT7HZM4_MAMSC</name>
<organism evidence="3 4">
    <name type="scientific">Mammaliicoccus sciuri</name>
    <name type="common">Staphylococcus sciuri</name>
    <dbReference type="NCBI Taxonomy" id="1296"/>
    <lineage>
        <taxon>Bacteria</taxon>
        <taxon>Bacillati</taxon>
        <taxon>Bacillota</taxon>
        <taxon>Bacilli</taxon>
        <taxon>Bacillales</taxon>
        <taxon>Staphylococcaceae</taxon>
        <taxon>Mammaliicoccus</taxon>
    </lineage>
</organism>
<evidence type="ECO:0000259" key="2">
    <source>
        <dbReference type="Pfam" id="PF18662"/>
    </source>
</evidence>
<reference evidence="3" key="1">
    <citation type="submission" date="2022-09" db="EMBL/GenBank/DDBJ databases">
        <authorList>
            <person name="De Moura G.S."/>
            <person name="Carvalho E."/>
            <person name="Ramos Sanchez E.M."/>
            <person name="Sellera F.P."/>
            <person name="Marques M.F.S."/>
            <person name="Heinemann M.B."/>
            <person name="De Vliegher S."/>
            <person name="Souza F.N."/>
            <person name="Mota R.A."/>
        </authorList>
    </citation>
    <scope>NUCLEOTIDE SEQUENCE</scope>
    <source>
        <strain evidence="3">BR656</strain>
    </source>
</reference>
<sequence>MKFENDNYLINSNGCFKKMKGTNDGEGEKLVKLASPIFIVAKYKDRVYKKEQLIIQDIDGEEYILDSSILSSRNLFKLIEMGFTINENRIKELSNALQEYRDSTVKSRFYKGVGVLPTNKGTVVVLDDIHFSPSMTEEDMNQVICDNKYDLSPKGKLDEWLKMFQQQVNGNVVLELITIFGVSSLVTRYLFLLNEIEFTGIIYSLTGQSSSGKTTAAMLAASVAGNPNKGDNTLFCSWNATKVGIENIVSSNFGVPVIFDELSTSTISNLTNLLYSVSEGQGRERADKNGNTREKFNSGTSIISTGEYSIFNNSAKNDGLRVRIIEINDAITSSSSNSDAIKKVVRKNYGHILPIISEYLLNNEEELVSIYEKHRQWFEVELANEESNTGMRMISRYAVILTSATVFERALDLTLNKEGMKKYLLEYHKNTISERSLTEKAMTAIIQYVAVNKGKFIKDGSLSNMIENNGTIIIQNDYVEVKIVRSIFERMLKDNGFEDTKNVIKALDRDNKLVTDKDRKTNQRKVKNGNDELESIVFYHIKIDRAFAETLDLNMYIT</sequence>
<protein>
    <submittedName>
        <fullName evidence="3">DUF927 domain-containing protein</fullName>
    </submittedName>
</protein>
<proteinExistence type="predicted"/>
<dbReference type="RefSeq" id="WP_239705725.1">
    <property type="nucleotide sequence ID" value="NZ_CP120185.1"/>
</dbReference>
<gene>
    <name evidence="3" type="ORF">OWO77_09010</name>
</gene>